<keyword evidence="9 11" id="KW-0460">Magnesium</keyword>
<dbReference type="AlphaFoldDB" id="A0A2U2N7F1"/>
<keyword evidence="6 11" id="KW-0547">Nucleotide-binding</keyword>
<evidence type="ECO:0000313" key="13">
    <source>
        <dbReference type="EMBL" id="PWG65101.1"/>
    </source>
</evidence>
<evidence type="ECO:0000256" key="4">
    <source>
        <dbReference type="ARBA" id="ARBA00022679"/>
    </source>
</evidence>
<organism evidence="13 14">
    <name type="scientific">Sediminicurvatus halobius</name>
    <dbReference type="NCBI Taxonomy" id="2182432"/>
    <lineage>
        <taxon>Bacteria</taxon>
        <taxon>Pseudomonadati</taxon>
        <taxon>Pseudomonadota</taxon>
        <taxon>Gammaproteobacteria</taxon>
        <taxon>Chromatiales</taxon>
        <taxon>Ectothiorhodospiraceae</taxon>
        <taxon>Sediminicurvatus</taxon>
    </lineage>
</organism>
<sequence>MSAEAPTHPFASLGPDTLLGAVEAVGLEPDGRLLALNSYENRVYQIGLEEAAPVVVKFYRPRRWSEDGLREEHAFAEELVGHDIPVVPPLRLQGETLHRHDGFHFAVYPRRGGRPPELDDPDTLEWLGRFLGRIHAVGEVRGFVHRRAIDVAGMGQGSRDYLLASGWIPAYLEPAYASVTRDLLEAVEAAWQRAGAFQQLRLHGDCHPGNILWTDAGPHFVDLDDCATGPAVQDLWMLLSGEREERTVQLSDLIAGYEDFHDFDRRELHLVEPLRTLRIMHYAAWLARRWDDPAFPTAFPWFGTDRYWEEHLLALREQAAALQEPPLVV</sequence>
<dbReference type="GO" id="GO:0000287">
    <property type="term" value="F:magnesium ion binding"/>
    <property type="evidence" value="ECO:0007669"/>
    <property type="project" value="UniProtKB-UniRule"/>
</dbReference>
<dbReference type="HAMAP" id="MF_01497">
    <property type="entry name" value="SrkA_kinase"/>
    <property type="match status" value="1"/>
</dbReference>
<accession>A0A2U2N7F1</accession>
<dbReference type="EC" id="2.7.11.1" evidence="11"/>
<evidence type="ECO:0000313" key="14">
    <source>
        <dbReference type="Proteomes" id="UP000245474"/>
    </source>
</evidence>
<comment type="caution">
    <text evidence="13">The sequence shown here is derived from an EMBL/GenBank/DDBJ whole genome shotgun (WGS) entry which is preliminary data.</text>
</comment>
<feature type="binding site" evidence="11">
    <location>
        <position position="222"/>
    </location>
    <ligand>
        <name>Mg(2+)</name>
        <dbReference type="ChEBI" id="CHEBI:18420"/>
    </ligand>
</feature>
<dbReference type="GO" id="GO:0005524">
    <property type="term" value="F:ATP binding"/>
    <property type="evidence" value="ECO:0007669"/>
    <property type="project" value="UniProtKB-UniRule"/>
</dbReference>
<dbReference type="InterPro" id="IPR002575">
    <property type="entry name" value="Aminoglycoside_PTrfase"/>
</dbReference>
<keyword evidence="7 11" id="KW-0418">Kinase</keyword>
<dbReference type="EMBL" id="QFFI01000003">
    <property type="protein sequence ID" value="PWG65101.1"/>
    <property type="molecule type" value="Genomic_DNA"/>
</dbReference>
<comment type="catalytic activity">
    <reaction evidence="11">
        <text>L-threonyl-[protein] + ATP = O-phospho-L-threonyl-[protein] + ADP + H(+)</text>
        <dbReference type="Rhea" id="RHEA:46608"/>
        <dbReference type="Rhea" id="RHEA-COMP:11060"/>
        <dbReference type="Rhea" id="RHEA-COMP:11605"/>
        <dbReference type="ChEBI" id="CHEBI:15378"/>
        <dbReference type="ChEBI" id="CHEBI:30013"/>
        <dbReference type="ChEBI" id="CHEBI:30616"/>
        <dbReference type="ChEBI" id="CHEBI:61977"/>
        <dbReference type="ChEBI" id="CHEBI:456216"/>
        <dbReference type="EC" id="2.7.11.1"/>
    </reaction>
</comment>
<evidence type="ECO:0000256" key="7">
    <source>
        <dbReference type="ARBA" id="ARBA00022777"/>
    </source>
</evidence>
<dbReference type="InterPro" id="IPR011009">
    <property type="entry name" value="Kinase-like_dom_sf"/>
</dbReference>
<comment type="catalytic activity">
    <reaction evidence="11">
        <text>L-seryl-[protein] + ATP = O-phospho-L-seryl-[protein] + ADP + H(+)</text>
        <dbReference type="Rhea" id="RHEA:17989"/>
        <dbReference type="Rhea" id="RHEA-COMP:9863"/>
        <dbReference type="Rhea" id="RHEA-COMP:11604"/>
        <dbReference type="ChEBI" id="CHEBI:15378"/>
        <dbReference type="ChEBI" id="CHEBI:29999"/>
        <dbReference type="ChEBI" id="CHEBI:30616"/>
        <dbReference type="ChEBI" id="CHEBI:83421"/>
        <dbReference type="ChEBI" id="CHEBI:456216"/>
        <dbReference type="EC" id="2.7.11.1"/>
    </reaction>
</comment>
<dbReference type="GO" id="GO:0005737">
    <property type="term" value="C:cytoplasm"/>
    <property type="evidence" value="ECO:0007669"/>
    <property type="project" value="UniProtKB-SubCell"/>
</dbReference>
<evidence type="ECO:0000256" key="10">
    <source>
        <dbReference type="ARBA" id="ARBA00023016"/>
    </source>
</evidence>
<dbReference type="PANTHER" id="PTHR39573:SF1">
    <property type="entry name" value="STRESS RESPONSE KINASE A"/>
    <property type="match status" value="1"/>
</dbReference>
<evidence type="ECO:0000256" key="2">
    <source>
        <dbReference type="ARBA" id="ARBA00022527"/>
    </source>
</evidence>
<evidence type="ECO:0000256" key="3">
    <source>
        <dbReference type="ARBA" id="ARBA00022553"/>
    </source>
</evidence>
<keyword evidence="10 11" id="KW-0346">Stress response</keyword>
<feature type="active site" description="Proton acceptor" evidence="11">
    <location>
        <position position="205"/>
    </location>
</feature>
<feature type="active site" evidence="11">
    <location>
        <position position="222"/>
    </location>
</feature>
<dbReference type="Proteomes" id="UP000245474">
    <property type="component" value="Unassembled WGS sequence"/>
</dbReference>
<keyword evidence="5 11" id="KW-0479">Metal-binding</keyword>
<evidence type="ECO:0000256" key="11">
    <source>
        <dbReference type="HAMAP-Rule" id="MF_01497"/>
    </source>
</evidence>
<evidence type="ECO:0000256" key="5">
    <source>
        <dbReference type="ARBA" id="ARBA00022723"/>
    </source>
</evidence>
<dbReference type="Gene3D" id="1.20.1270.170">
    <property type="match status" value="1"/>
</dbReference>
<name>A0A2U2N7F1_9GAMM</name>
<dbReference type="InterPro" id="IPR032882">
    <property type="entry name" value="SrkA/RdoA"/>
</dbReference>
<feature type="site" description="ATP" evidence="11">
    <location>
        <position position="38"/>
    </location>
</feature>
<gene>
    <name evidence="11" type="primary">srkA</name>
    <name evidence="13" type="ORF">DEM34_02130</name>
</gene>
<evidence type="ECO:0000256" key="6">
    <source>
        <dbReference type="ARBA" id="ARBA00022741"/>
    </source>
</evidence>
<evidence type="ECO:0000259" key="12">
    <source>
        <dbReference type="Pfam" id="PF01636"/>
    </source>
</evidence>
<dbReference type="Gene3D" id="1.10.510.10">
    <property type="entry name" value="Transferase(Phosphotransferase) domain 1"/>
    <property type="match status" value="1"/>
</dbReference>
<keyword evidence="8 11" id="KW-0067">ATP-binding</keyword>
<proteinExistence type="inferred from homology"/>
<keyword evidence="2 11" id="KW-0723">Serine/threonine-protein kinase</keyword>
<dbReference type="Pfam" id="PF01636">
    <property type="entry name" value="APH"/>
    <property type="match status" value="1"/>
</dbReference>
<feature type="binding site" evidence="11">
    <location>
        <position position="210"/>
    </location>
    <ligand>
        <name>Mg(2+)</name>
        <dbReference type="ChEBI" id="CHEBI:18420"/>
    </ligand>
</feature>
<keyword evidence="14" id="KW-1185">Reference proteome</keyword>
<keyword evidence="4 11" id="KW-0808">Transferase</keyword>
<dbReference type="SUPFAM" id="SSF56112">
    <property type="entry name" value="Protein kinase-like (PK-like)"/>
    <property type="match status" value="1"/>
</dbReference>
<dbReference type="NCBIfam" id="NF008738">
    <property type="entry name" value="PRK11768.1"/>
    <property type="match status" value="1"/>
</dbReference>
<dbReference type="Gene3D" id="3.30.200.70">
    <property type="match status" value="1"/>
</dbReference>
<feature type="domain" description="Aminoglycoside phosphotransferase" evidence="12">
    <location>
        <begin position="37"/>
        <end position="268"/>
    </location>
</feature>
<dbReference type="PANTHER" id="PTHR39573">
    <property type="entry name" value="STRESS RESPONSE KINASE A"/>
    <property type="match status" value="1"/>
</dbReference>
<evidence type="ECO:0000256" key="8">
    <source>
        <dbReference type="ARBA" id="ARBA00022840"/>
    </source>
</evidence>
<dbReference type="OrthoDB" id="5392197at2"/>
<dbReference type="RefSeq" id="WP_109675796.1">
    <property type="nucleotide sequence ID" value="NZ_CP086615.1"/>
</dbReference>
<keyword evidence="1 11" id="KW-0963">Cytoplasm</keyword>
<protein>
    <recommendedName>
        <fullName evidence="11">Stress response kinase A</fullName>
        <ecNumber evidence="11">2.7.11.1</ecNumber>
    </recommendedName>
    <alternativeName>
        <fullName evidence="11">Serine/threonine-protein kinase SrkA</fullName>
    </alternativeName>
</protein>
<evidence type="ECO:0000256" key="1">
    <source>
        <dbReference type="ARBA" id="ARBA00022490"/>
    </source>
</evidence>
<comment type="similarity">
    <text evidence="11">Belongs to the SrkA/RdoA protein kinase family.</text>
</comment>
<comment type="subcellular location">
    <subcellularLocation>
        <location evidence="11">Cytoplasm</location>
    </subcellularLocation>
</comment>
<comment type="function">
    <text evidence="11">A protein kinase that phosphorylates Ser and Thr residues. Probably acts to suppress the effects of stress linked to accumulation of reactive oxygen species. Probably involved in the extracytoplasmic stress response.</text>
</comment>
<dbReference type="GO" id="GO:0106310">
    <property type="term" value="F:protein serine kinase activity"/>
    <property type="evidence" value="ECO:0007669"/>
    <property type="project" value="RHEA"/>
</dbReference>
<keyword evidence="3 11" id="KW-0597">Phosphoprotein</keyword>
<evidence type="ECO:0000256" key="9">
    <source>
        <dbReference type="ARBA" id="ARBA00022842"/>
    </source>
</evidence>
<reference evidence="13 14" key="1">
    <citation type="submission" date="2018-05" db="EMBL/GenBank/DDBJ databases">
        <title>Spiribacter halobius sp. nov., a moderately halophilic bacterium isolated from marine solar saltern.</title>
        <authorList>
            <person name="Zheng W.-S."/>
            <person name="Lu D.-C."/>
            <person name="Du Z.-J."/>
        </authorList>
    </citation>
    <scope>NUCLEOTIDE SEQUENCE [LARGE SCALE GENOMIC DNA]</scope>
    <source>
        <strain evidence="13 14">E85</strain>
    </source>
</reference>
<dbReference type="GO" id="GO:0004674">
    <property type="term" value="F:protein serine/threonine kinase activity"/>
    <property type="evidence" value="ECO:0007669"/>
    <property type="project" value="UniProtKB-UniRule"/>
</dbReference>
<comment type="cofactor">
    <cofactor evidence="11">
        <name>Mg(2+)</name>
        <dbReference type="ChEBI" id="CHEBI:18420"/>
    </cofactor>
</comment>
<comment type="subunit">
    <text evidence="11">Monomer.</text>
</comment>